<evidence type="ECO:0000313" key="10">
    <source>
        <dbReference type="Proteomes" id="UP000195607"/>
    </source>
</evidence>
<sequence>MLIKLGCMFESVFERIGKGVSKNSGKIIVIWIVLIVLMGYGALLVFSHTSFDITSGFGSSKTMSGNATSEVSKYFSPSAAGQSTNTSELIIVSQNITTTTSQGMNALISFQSEMNKYLKTTKNYTGTENIIVTERDTLQNYTNGILKLISANYNITKNMNELGSGINKTSPIFLGPEEIYFLSLNNAYINGRNVTESESLAYNTVIQELPSNSPVFNLQKAYTNLFSKYVNSTLTSSNVNQLNAIMQVGSELSLKDSSFNASLSSYGLYPIGQFIIVHQNLTRYVSSPLSENVNLSIQLLKEESGNSFSKIKTLIVSTDNTSIIQFAGMAYNLSQPATKLQLDSIANLLSVRSSLKDFAGNPLFEANKNFLSTYLSSVINSTSVKAVVNQFMSSYPLQDLPLVPTPYLYHNFVGYNHSTSIFIYTFKGNYSARVGNKIQSIANNASSLYKGSKFLVAGSNELASQLSGEVTSGLIKALGAGILISILIVGLFFRSVKAAFIPILMFMVSTVVSLGIVGYLYTYVLHTEASFITPTLLLIFILGLSSDYTVYIMARYRSELRKKTERPTVMSARWAGHAVFTSGLTVILSEVVLWLANIPFFSDSGFANAIGVTITLLVANTLLLSILHRYGTKIFKKTANGEFHEGSHKHLHAIGLFSTKHIKAMVAIFVVVSILGLTVYEVTPSGIDILKLLPQSPATSAIQVVNDSFNGDFFDRDFEIVQLPQPLVSNGVLNTAEMSTVLQIENATINTKGISEVLGPGRPFGYYTGYVPSNVPSAAAATYINQTNTFISTTNPNYVEIVFQTYNIGWGNKAINTVTNLYGNIKAVPDAKTTYSVAVGGLTQSLSDALHTTQVSFSEILPILAITIFLILLIQLSSVLTPLRLIIMVMAVVLASLSVSYVIFHYLQGFPVVIFMPVFVFITLLAVGLDYDIFMITRVREEVMKGSGLRDAVVTSVTENGSVIMLLGTLLFVTFAALYFSAIPLVQEIGIGVGLGVLIDTFISWPFFIPAIMTIIKKYNWWPSKLSDKP</sequence>
<feature type="transmembrane region" description="Helical" evidence="7">
    <location>
        <begin position="474"/>
        <end position="493"/>
    </location>
</feature>
<feature type="transmembrane region" description="Helical" evidence="7">
    <location>
        <begin position="989"/>
        <end position="1016"/>
    </location>
</feature>
<dbReference type="SUPFAM" id="SSF82866">
    <property type="entry name" value="Multidrug efflux transporter AcrB transmembrane domain"/>
    <property type="match status" value="2"/>
</dbReference>
<reference evidence="9 10" key="1">
    <citation type="submission" date="2016-04" db="EMBL/GenBank/DDBJ databases">
        <authorList>
            <person name="Evans L.H."/>
            <person name="Alamgir A."/>
            <person name="Owens N."/>
            <person name="Weber N.D."/>
            <person name="Virtaneva K."/>
            <person name="Barbian K."/>
            <person name="Babar A."/>
            <person name="Rosenke K."/>
        </authorList>
    </citation>
    <scope>NUCLEOTIDE SEQUENCE [LARGE SCALE GENOMIC DNA]</scope>
    <source>
        <strain evidence="10">S5(T) (JCM 30642 \VKM B-2941)</strain>
    </source>
</reference>
<evidence type="ECO:0000256" key="7">
    <source>
        <dbReference type="SAM" id="Phobius"/>
    </source>
</evidence>
<dbReference type="Pfam" id="PF03176">
    <property type="entry name" value="MMPL"/>
    <property type="match status" value="2"/>
</dbReference>
<keyword evidence="3" id="KW-1003">Cell membrane</keyword>
<proteinExistence type="inferred from homology"/>
<feature type="transmembrane region" description="Helical" evidence="7">
    <location>
        <begin position="860"/>
        <end position="878"/>
    </location>
</feature>
<dbReference type="PANTHER" id="PTHR33406">
    <property type="entry name" value="MEMBRANE PROTEIN MJ1562-RELATED"/>
    <property type="match status" value="1"/>
</dbReference>
<evidence type="ECO:0000256" key="4">
    <source>
        <dbReference type="ARBA" id="ARBA00022692"/>
    </source>
</evidence>
<dbReference type="PROSITE" id="PS50156">
    <property type="entry name" value="SSD"/>
    <property type="match status" value="1"/>
</dbReference>
<evidence type="ECO:0000256" key="5">
    <source>
        <dbReference type="ARBA" id="ARBA00022989"/>
    </source>
</evidence>
<accession>A0A1N5UDB2</accession>
<dbReference type="PANTHER" id="PTHR33406:SF6">
    <property type="entry name" value="MEMBRANE PROTEIN YDGH-RELATED"/>
    <property type="match status" value="1"/>
</dbReference>
<dbReference type="GO" id="GO:0005886">
    <property type="term" value="C:plasma membrane"/>
    <property type="evidence" value="ECO:0007669"/>
    <property type="project" value="UniProtKB-SubCell"/>
</dbReference>
<protein>
    <submittedName>
        <fullName evidence="9">HAE2 Family RND superfamily transporter</fullName>
    </submittedName>
</protein>
<feature type="transmembrane region" description="Helical" evidence="7">
    <location>
        <begin position="574"/>
        <end position="594"/>
    </location>
</feature>
<gene>
    <name evidence="9" type="ORF">CSP5_0887</name>
</gene>
<dbReference type="Gene3D" id="1.20.1640.10">
    <property type="entry name" value="Multidrug efflux transporter AcrB transmembrane domain"/>
    <property type="match status" value="2"/>
</dbReference>
<keyword evidence="4 7" id="KW-0812">Transmembrane</keyword>
<dbReference type="InterPro" id="IPR050545">
    <property type="entry name" value="Mycobact_MmpL"/>
</dbReference>
<evidence type="ECO:0000313" key="9">
    <source>
        <dbReference type="EMBL" id="SIM58138.1"/>
    </source>
</evidence>
<comment type="subcellular location">
    <subcellularLocation>
        <location evidence="1">Cell membrane</location>
        <topology evidence="1">Multi-pass membrane protein</topology>
    </subcellularLocation>
</comment>
<name>A0A1N5UDB2_9ARCH</name>
<feature type="transmembrane region" description="Helical" evidence="7">
    <location>
        <begin position="500"/>
        <end position="525"/>
    </location>
</feature>
<evidence type="ECO:0000256" key="2">
    <source>
        <dbReference type="ARBA" id="ARBA00010157"/>
    </source>
</evidence>
<feature type="domain" description="SSD" evidence="8">
    <location>
        <begin position="885"/>
        <end position="1014"/>
    </location>
</feature>
<comment type="similarity">
    <text evidence="2">Belongs to the resistance-nodulation-cell division (RND) (TC 2.A.6) family. MmpL subfamily.</text>
</comment>
<evidence type="ECO:0000256" key="3">
    <source>
        <dbReference type="ARBA" id="ARBA00022475"/>
    </source>
</evidence>
<organism evidence="9 10">
    <name type="scientific">Cuniculiplasma divulgatum</name>
    <dbReference type="NCBI Taxonomy" id="1673428"/>
    <lineage>
        <taxon>Archaea</taxon>
        <taxon>Methanobacteriati</taxon>
        <taxon>Thermoplasmatota</taxon>
        <taxon>Thermoplasmata</taxon>
        <taxon>Thermoplasmatales</taxon>
        <taxon>Cuniculiplasmataceae</taxon>
        <taxon>Cuniculiplasma</taxon>
    </lineage>
</organism>
<keyword evidence="6 7" id="KW-0472">Membrane</keyword>
<keyword evidence="5 7" id="KW-1133">Transmembrane helix</keyword>
<dbReference type="InterPro" id="IPR004869">
    <property type="entry name" value="MMPL_dom"/>
</dbReference>
<feature type="transmembrane region" description="Helical" evidence="7">
    <location>
        <begin position="885"/>
        <end position="904"/>
    </location>
</feature>
<feature type="transmembrane region" description="Helical" evidence="7">
    <location>
        <begin position="662"/>
        <end position="680"/>
    </location>
</feature>
<dbReference type="InterPro" id="IPR000731">
    <property type="entry name" value="SSD"/>
</dbReference>
<dbReference type="AlphaFoldDB" id="A0A1N5UDB2"/>
<evidence type="ECO:0000256" key="6">
    <source>
        <dbReference type="ARBA" id="ARBA00023136"/>
    </source>
</evidence>
<feature type="transmembrane region" description="Helical" evidence="7">
    <location>
        <begin position="606"/>
        <end position="627"/>
    </location>
</feature>
<evidence type="ECO:0000256" key="1">
    <source>
        <dbReference type="ARBA" id="ARBA00004651"/>
    </source>
</evidence>
<feature type="transmembrane region" description="Helical" evidence="7">
    <location>
        <begin position="531"/>
        <end position="554"/>
    </location>
</feature>
<dbReference type="Proteomes" id="UP000195607">
    <property type="component" value="Chromosome I"/>
</dbReference>
<feature type="transmembrane region" description="Helical" evidence="7">
    <location>
        <begin position="27"/>
        <end position="46"/>
    </location>
</feature>
<evidence type="ECO:0000259" key="8">
    <source>
        <dbReference type="PROSITE" id="PS50156"/>
    </source>
</evidence>
<feature type="transmembrane region" description="Helical" evidence="7">
    <location>
        <begin position="910"/>
        <end position="931"/>
    </location>
</feature>
<feature type="transmembrane region" description="Helical" evidence="7">
    <location>
        <begin position="963"/>
        <end position="983"/>
    </location>
</feature>
<dbReference type="EMBL" id="LT671858">
    <property type="protein sequence ID" value="SIM58138.1"/>
    <property type="molecule type" value="Genomic_DNA"/>
</dbReference>